<dbReference type="PANTHER" id="PTHR11559">
    <property type="entry name" value="CARBOXYLESTERASE"/>
    <property type="match status" value="1"/>
</dbReference>
<proteinExistence type="inferred from homology"/>
<dbReference type="EC" id="3.1.1.-" evidence="3"/>
<comment type="caution">
    <text evidence="5">The sequence shown here is derived from an EMBL/GenBank/DDBJ whole genome shotgun (WGS) entry which is preliminary data.</text>
</comment>
<dbReference type="InterPro" id="IPR050309">
    <property type="entry name" value="Type-B_Carboxylest/Lipase"/>
</dbReference>
<dbReference type="InterPro" id="IPR002018">
    <property type="entry name" value="CarbesteraseB"/>
</dbReference>
<evidence type="ECO:0000313" key="5">
    <source>
        <dbReference type="EMBL" id="MCP2259086.1"/>
    </source>
</evidence>
<dbReference type="RefSeq" id="WP_253669996.1">
    <property type="nucleotide sequence ID" value="NZ_JAMTCP010000013.1"/>
</dbReference>
<dbReference type="EMBL" id="JAMTCP010000013">
    <property type="protein sequence ID" value="MCP2259086.1"/>
    <property type="molecule type" value="Genomic_DNA"/>
</dbReference>
<dbReference type="Gene3D" id="3.40.50.1820">
    <property type="entry name" value="alpha/beta hydrolase"/>
    <property type="match status" value="1"/>
</dbReference>
<dbReference type="SUPFAM" id="SSF53474">
    <property type="entry name" value="alpha/beta-Hydrolases"/>
    <property type="match status" value="1"/>
</dbReference>
<sequence length="498" mass="54005">MPRDCLVRTRHGTVRGSTSAGVHRFLGVSYAMPPFGSRRFQPPRRPEPWSGVRDALAFGPTPPQIPMSPPFDAFSPLVDGEDCLNLNIWSRDLGSSARQPVMVWIPGGGWDNGGNIIYDGSRFARDGVVCVAINYRLGADGFLYLDDGLANLGLLDQVAALEWVRDNIAAFGGDPDNVTVAGESSGAMSVGALLSLRRARGLFHRAVLESGAGNQSFPPETGRRISHDLAFRLGVAPTREAIASVPVPRLLSAQAEVAKDYAARPDARLWGGEPAARVTLWQPVRDGDVLPSRPIDQFLSGAGADIPVLIGQNTEEGRLSLVPFGLLDRITEVDLATAMTQYGLPAPQALAVYRETYPGAGPGDLLALLQGDWYYRAPAIRLAEARAAHAGSTHMYEFAWRSPAFDGLLGACHFLEVPFVFDLVDTPTMRALTGPNPPRQLATTVHNAWVAFMTSGDPGWPCYDPRRRATMRFDIASRVVNDPWPAVRELWAEAGHPR</sequence>
<evidence type="ECO:0000256" key="1">
    <source>
        <dbReference type="ARBA" id="ARBA00005964"/>
    </source>
</evidence>
<organism evidence="5 6">
    <name type="scientific">Streptoalloteichus tenebrarius (strain ATCC 17920 / DSM 40477 / JCM 4838 / CBS 697.72 / NBRC 16177 / NCIMB 11028 / NRRL B-12390 / A12253. 1 / ISP 5477)</name>
    <name type="common">Streptomyces tenebrarius</name>
    <dbReference type="NCBI Taxonomy" id="1933"/>
    <lineage>
        <taxon>Bacteria</taxon>
        <taxon>Bacillati</taxon>
        <taxon>Actinomycetota</taxon>
        <taxon>Actinomycetes</taxon>
        <taxon>Pseudonocardiales</taxon>
        <taxon>Pseudonocardiaceae</taxon>
        <taxon>Streptoalloteichus</taxon>
    </lineage>
</organism>
<keyword evidence="2 3" id="KW-0378">Hydrolase</keyword>
<comment type="similarity">
    <text evidence="1 3">Belongs to the type-B carboxylesterase/lipase family.</text>
</comment>
<dbReference type="Pfam" id="PF00135">
    <property type="entry name" value="COesterase"/>
    <property type="match status" value="1"/>
</dbReference>
<protein>
    <recommendedName>
        <fullName evidence="3">Carboxylic ester hydrolase</fullName>
        <ecNumber evidence="3">3.1.1.-</ecNumber>
    </recommendedName>
</protein>
<gene>
    <name evidence="5" type="ORF">LX15_002787</name>
</gene>
<accession>A0ABT1HUB7</accession>
<evidence type="ECO:0000313" key="6">
    <source>
        <dbReference type="Proteomes" id="UP001205311"/>
    </source>
</evidence>
<name>A0ABT1HUB7_STRSD</name>
<keyword evidence="6" id="KW-1185">Reference proteome</keyword>
<evidence type="ECO:0000259" key="4">
    <source>
        <dbReference type="Pfam" id="PF00135"/>
    </source>
</evidence>
<feature type="domain" description="Carboxylesterase type B" evidence="4">
    <location>
        <begin position="6"/>
        <end position="459"/>
    </location>
</feature>
<dbReference type="InterPro" id="IPR019826">
    <property type="entry name" value="Carboxylesterase_B_AS"/>
</dbReference>
<evidence type="ECO:0000256" key="3">
    <source>
        <dbReference type="RuleBase" id="RU361235"/>
    </source>
</evidence>
<dbReference type="PROSITE" id="PS00122">
    <property type="entry name" value="CARBOXYLESTERASE_B_1"/>
    <property type="match status" value="1"/>
</dbReference>
<dbReference type="Proteomes" id="UP001205311">
    <property type="component" value="Unassembled WGS sequence"/>
</dbReference>
<dbReference type="InterPro" id="IPR029058">
    <property type="entry name" value="AB_hydrolase_fold"/>
</dbReference>
<evidence type="ECO:0000256" key="2">
    <source>
        <dbReference type="ARBA" id="ARBA00022801"/>
    </source>
</evidence>
<reference evidence="5 6" key="1">
    <citation type="submission" date="2022-06" db="EMBL/GenBank/DDBJ databases">
        <title>Genomic Encyclopedia of Archaeal and Bacterial Type Strains, Phase II (KMG-II): from individual species to whole genera.</title>
        <authorList>
            <person name="Goeker M."/>
        </authorList>
    </citation>
    <scope>NUCLEOTIDE SEQUENCE [LARGE SCALE GENOMIC DNA]</scope>
    <source>
        <strain evidence="5 6">DSM 40477</strain>
    </source>
</reference>